<evidence type="ECO:0000313" key="1">
    <source>
        <dbReference type="EMBL" id="JAD74002.1"/>
    </source>
</evidence>
<organism evidence="1">
    <name type="scientific">Arundo donax</name>
    <name type="common">Giant reed</name>
    <name type="synonym">Donax arundinaceus</name>
    <dbReference type="NCBI Taxonomy" id="35708"/>
    <lineage>
        <taxon>Eukaryota</taxon>
        <taxon>Viridiplantae</taxon>
        <taxon>Streptophyta</taxon>
        <taxon>Embryophyta</taxon>
        <taxon>Tracheophyta</taxon>
        <taxon>Spermatophyta</taxon>
        <taxon>Magnoliopsida</taxon>
        <taxon>Liliopsida</taxon>
        <taxon>Poales</taxon>
        <taxon>Poaceae</taxon>
        <taxon>PACMAD clade</taxon>
        <taxon>Arundinoideae</taxon>
        <taxon>Arundineae</taxon>
        <taxon>Arundo</taxon>
    </lineage>
</organism>
<name>A0A0A9CR89_ARUDO</name>
<reference evidence="1" key="1">
    <citation type="submission" date="2014-09" db="EMBL/GenBank/DDBJ databases">
        <authorList>
            <person name="Magalhaes I.L.F."/>
            <person name="Oliveira U."/>
            <person name="Santos F.R."/>
            <person name="Vidigal T.H.D.A."/>
            <person name="Brescovit A.D."/>
            <person name="Santos A.J."/>
        </authorList>
    </citation>
    <scope>NUCLEOTIDE SEQUENCE</scope>
    <source>
        <tissue evidence="1">Shoot tissue taken approximately 20 cm above the soil surface</tissue>
    </source>
</reference>
<dbReference type="AlphaFoldDB" id="A0A0A9CR89"/>
<accession>A0A0A9CR89</accession>
<protein>
    <submittedName>
        <fullName evidence="1">Uncharacterized protein</fullName>
    </submittedName>
</protein>
<dbReference type="EMBL" id="GBRH01223893">
    <property type="protein sequence ID" value="JAD74002.1"/>
    <property type="molecule type" value="Transcribed_RNA"/>
</dbReference>
<reference evidence="1" key="2">
    <citation type="journal article" date="2015" name="Data Brief">
        <title>Shoot transcriptome of the giant reed, Arundo donax.</title>
        <authorList>
            <person name="Barrero R.A."/>
            <person name="Guerrero F.D."/>
            <person name="Moolhuijzen P."/>
            <person name="Goolsby J.A."/>
            <person name="Tidwell J."/>
            <person name="Bellgard S.E."/>
            <person name="Bellgard M.I."/>
        </authorList>
    </citation>
    <scope>NUCLEOTIDE SEQUENCE</scope>
    <source>
        <tissue evidence="1">Shoot tissue taken approximately 20 cm above the soil surface</tissue>
    </source>
</reference>
<proteinExistence type="predicted"/>
<sequence>MSPARSRSAGSSTGPSWWASSRAFACWAPFGNNNLFHVILCCVWK</sequence>